<organism evidence="3 4">
    <name type="scientific">Polarella glacialis</name>
    <name type="common">Dinoflagellate</name>
    <dbReference type="NCBI Taxonomy" id="89957"/>
    <lineage>
        <taxon>Eukaryota</taxon>
        <taxon>Sar</taxon>
        <taxon>Alveolata</taxon>
        <taxon>Dinophyceae</taxon>
        <taxon>Suessiales</taxon>
        <taxon>Suessiaceae</taxon>
        <taxon>Polarella</taxon>
    </lineage>
</organism>
<proteinExistence type="predicted"/>
<dbReference type="Gene3D" id="3.40.50.2000">
    <property type="entry name" value="Glycogen Phosphorylase B"/>
    <property type="match status" value="2"/>
</dbReference>
<dbReference type="Proteomes" id="UP000654075">
    <property type="component" value="Unassembled WGS sequence"/>
</dbReference>
<dbReference type="Gene3D" id="3.80.10.10">
    <property type="entry name" value="Ribonuclease Inhibitor"/>
    <property type="match status" value="1"/>
</dbReference>
<evidence type="ECO:0000313" key="4">
    <source>
        <dbReference type="Proteomes" id="UP000654075"/>
    </source>
</evidence>
<dbReference type="SUPFAM" id="SSF52047">
    <property type="entry name" value="RNI-like"/>
    <property type="match status" value="1"/>
</dbReference>
<sequence>MKPWKAGLRSSSAASAGHGRIRKDTDAAATYVRACARCGCPPVVEVAADLAEQGALVVDLRLCAAEALAAVCSTLREAPGGVKQVVLRDGLVSLGGDPAYRRRVEAQRRRKQPPTLGLAPLRLLTTALTSFLAARGSKLEVLDLAGAPLGAEIPSLLAPLAAALRGCRTRSLRWLGLGGCRLGDRGLALLLPWLAGADNALPRLEALVLAWNGLADVRLIDALLRARARLCFERRAAPLQLLDLSGNPRLVDPSLAAPSRVAPACGRRQSAGGSAPRLGAVAREKAQGRPGALVRSISCSIAEGLPISVLRLKRLGLDDEALTPLLRLLQGETRRCVGSGGSLATASGFCLEEVDLRGNLLSSELQASLCESLQLLNAVRCQVHRPIRDLAWQARTVIDPFSSQQPPAPQRAQSEPGDALEERLLALDLEIAERDAVSWLWLGLFMFDCFTLKHSSSVGQKNGGISDRQQSPWPVAGRGGSAAGLLLLPHSTADGLDILAYATPVCASSHQLAVRRSAEALAEAGHSVLLLEPKAAAAKAAAWRSGTASAGTGNLAVLQIEGLMSDEEFSARFKGGESFQQLSQAVNAQFLPWALPKLRERRFDLAVVDALYPILARELKLPSVHLQCHSDPDAISGAWFHYGLSATVASQRLPEVGRNLRFAMLWLASWLTVGSHQDVRPAGNEDLSWGAYYQDYVKAILLQGSARFALPAEAAAWVADHGSRLGFVGSLTARSDARVPEAELQELQLRLRAAQRWGFALVAFGTKPNPCPLAALEALAEAGLVAIILVESCRGLPEVEVHGHVTPQSRDQAGWLNTPGLKLAVVHGGIHSLLEAVSSGIPVACVPHEGDQWSNCRELQKQRLGWALHPQAEVPEVSALLRFLLGDAATSGGMGAFEGQVTAAAAELRAAGGSG</sequence>
<keyword evidence="1" id="KW-0328">Glycosyltransferase</keyword>
<name>A0A813GCR9_POLGL</name>
<dbReference type="SMART" id="SM00368">
    <property type="entry name" value="LRR_RI"/>
    <property type="match status" value="2"/>
</dbReference>
<dbReference type="SUPFAM" id="SSF53756">
    <property type="entry name" value="UDP-Glycosyltransferase/glycogen phosphorylase"/>
    <property type="match status" value="1"/>
</dbReference>
<dbReference type="Pfam" id="PF00201">
    <property type="entry name" value="UDPGT"/>
    <property type="match status" value="1"/>
</dbReference>
<dbReference type="GO" id="GO:0008194">
    <property type="term" value="F:UDP-glycosyltransferase activity"/>
    <property type="evidence" value="ECO:0007669"/>
    <property type="project" value="InterPro"/>
</dbReference>
<evidence type="ECO:0000256" key="2">
    <source>
        <dbReference type="ARBA" id="ARBA00022679"/>
    </source>
</evidence>
<dbReference type="EMBL" id="CAJNNV010027540">
    <property type="protein sequence ID" value="CAE8620643.1"/>
    <property type="molecule type" value="Genomic_DNA"/>
</dbReference>
<gene>
    <name evidence="3" type="ORF">PGLA1383_LOCUS38188</name>
</gene>
<dbReference type="InterPro" id="IPR032675">
    <property type="entry name" value="LRR_dom_sf"/>
</dbReference>
<dbReference type="AlphaFoldDB" id="A0A813GCR9"/>
<dbReference type="PANTHER" id="PTHR48043:SF145">
    <property type="entry name" value="FI06409P-RELATED"/>
    <property type="match status" value="1"/>
</dbReference>
<dbReference type="OrthoDB" id="5835829at2759"/>
<reference evidence="3" key="1">
    <citation type="submission" date="2021-02" db="EMBL/GenBank/DDBJ databases">
        <authorList>
            <person name="Dougan E. K."/>
            <person name="Rhodes N."/>
            <person name="Thang M."/>
            <person name="Chan C."/>
        </authorList>
    </citation>
    <scope>NUCLEOTIDE SEQUENCE</scope>
</reference>
<dbReference type="InterPro" id="IPR050271">
    <property type="entry name" value="UDP-glycosyltransferase"/>
</dbReference>
<keyword evidence="2" id="KW-0808">Transferase</keyword>
<accession>A0A813GCR9</accession>
<protein>
    <submittedName>
        <fullName evidence="3">Uncharacterized protein</fullName>
    </submittedName>
</protein>
<evidence type="ECO:0000313" key="3">
    <source>
        <dbReference type="EMBL" id="CAE8620643.1"/>
    </source>
</evidence>
<dbReference type="PANTHER" id="PTHR48043">
    <property type="entry name" value="EG:EG0003.4 PROTEIN-RELATED"/>
    <property type="match status" value="1"/>
</dbReference>
<evidence type="ECO:0000256" key="1">
    <source>
        <dbReference type="ARBA" id="ARBA00022676"/>
    </source>
</evidence>
<feature type="non-terminal residue" evidence="3">
    <location>
        <position position="1"/>
    </location>
</feature>
<keyword evidence="4" id="KW-1185">Reference proteome</keyword>
<comment type="caution">
    <text evidence="3">The sequence shown here is derived from an EMBL/GenBank/DDBJ whole genome shotgun (WGS) entry which is preliminary data.</text>
</comment>
<dbReference type="InterPro" id="IPR002213">
    <property type="entry name" value="UDP_glucos_trans"/>
</dbReference>